<organism evidence="1 2">
    <name type="scientific">Domibacillus enclensis</name>
    <dbReference type="NCBI Taxonomy" id="1017273"/>
    <lineage>
        <taxon>Bacteria</taxon>
        <taxon>Bacillati</taxon>
        <taxon>Bacillota</taxon>
        <taxon>Bacilli</taxon>
        <taxon>Bacillales</taxon>
        <taxon>Bacillaceae</taxon>
        <taxon>Domibacillus</taxon>
    </lineage>
</organism>
<gene>
    <name evidence="1" type="ORF">B1B05_09815</name>
</gene>
<name>A0ABX4E9E7_9BACI</name>
<comment type="caution">
    <text evidence="1">The sequence shown here is derived from an EMBL/GenBank/DDBJ whole genome shotgun (WGS) entry which is preliminary data.</text>
</comment>
<protein>
    <submittedName>
        <fullName evidence="1">Uncharacterized protein</fullName>
    </submittedName>
</protein>
<keyword evidence="2" id="KW-1185">Reference proteome</keyword>
<proteinExistence type="predicted"/>
<accession>A0ABX4E9E7</accession>
<evidence type="ECO:0000313" key="1">
    <source>
        <dbReference type="EMBL" id="OXS77894.1"/>
    </source>
</evidence>
<dbReference type="EMBL" id="MWSK01000004">
    <property type="protein sequence ID" value="OXS77894.1"/>
    <property type="molecule type" value="Genomic_DNA"/>
</dbReference>
<dbReference type="Proteomes" id="UP000215545">
    <property type="component" value="Unassembled WGS sequence"/>
</dbReference>
<reference evidence="2" key="1">
    <citation type="submission" date="2017-03" db="EMBL/GenBank/DDBJ databases">
        <title>Bacillus sp. V-88(T) DSM27956, whole genome shotgun sequencing project.</title>
        <authorList>
            <person name="Dastager S.G."/>
            <person name="Neurgaonkar P.S."/>
            <person name="Dharne M.S."/>
        </authorList>
    </citation>
    <scope>NUCLEOTIDE SEQUENCE [LARGE SCALE GENOMIC DNA]</scope>
    <source>
        <strain evidence="2">DSM 25145</strain>
    </source>
</reference>
<evidence type="ECO:0000313" key="2">
    <source>
        <dbReference type="Proteomes" id="UP000215545"/>
    </source>
</evidence>
<sequence length="82" mass="9385">MILLNKEDKKLENGLYSVTNEWVYKKRFFFFYTNNREGFAVAHSEKFFSDLINCLSSPLRAAGAGRRLGRDQAGQVRSTFGA</sequence>